<dbReference type="Pfam" id="PF00168">
    <property type="entry name" value="C2"/>
    <property type="match status" value="1"/>
</dbReference>
<feature type="domain" description="C2" evidence="2">
    <location>
        <begin position="1"/>
        <end position="82"/>
    </location>
</feature>
<dbReference type="GO" id="GO:0031210">
    <property type="term" value="F:phosphatidylcholine binding"/>
    <property type="evidence" value="ECO:0007669"/>
    <property type="project" value="TreeGrafter"/>
</dbReference>
<gene>
    <name evidence="3" type="ORF">J1605_002938</name>
</gene>
<dbReference type="GO" id="GO:0005789">
    <property type="term" value="C:endoplasmic reticulum membrane"/>
    <property type="evidence" value="ECO:0007669"/>
    <property type="project" value="TreeGrafter"/>
</dbReference>
<organism evidence="3 4">
    <name type="scientific">Eschrichtius robustus</name>
    <name type="common">California gray whale</name>
    <name type="synonym">Eschrichtius gibbosus</name>
    <dbReference type="NCBI Taxonomy" id="9764"/>
    <lineage>
        <taxon>Eukaryota</taxon>
        <taxon>Metazoa</taxon>
        <taxon>Chordata</taxon>
        <taxon>Craniata</taxon>
        <taxon>Vertebrata</taxon>
        <taxon>Euteleostomi</taxon>
        <taxon>Mammalia</taxon>
        <taxon>Eutheria</taxon>
        <taxon>Laurasiatheria</taxon>
        <taxon>Artiodactyla</taxon>
        <taxon>Whippomorpha</taxon>
        <taxon>Cetacea</taxon>
        <taxon>Mysticeti</taxon>
        <taxon>Eschrichtiidae</taxon>
        <taxon>Eschrichtius</taxon>
    </lineage>
</organism>
<reference evidence="3 4" key="1">
    <citation type="submission" date="2022-11" db="EMBL/GenBank/DDBJ databases">
        <title>Whole genome sequence of Eschrichtius robustus ER-17-0199.</title>
        <authorList>
            <person name="Bruniche-Olsen A."/>
            <person name="Black A.N."/>
            <person name="Fields C.J."/>
            <person name="Walden K."/>
            <person name="Dewoody J.A."/>
        </authorList>
    </citation>
    <scope>NUCLEOTIDE SEQUENCE [LARGE SCALE GENOMIC DNA]</scope>
    <source>
        <strain evidence="3">ER-17-0199</strain>
        <tissue evidence="3">Blubber</tissue>
    </source>
</reference>
<dbReference type="SUPFAM" id="SSF49562">
    <property type="entry name" value="C2 domain (Calcium/lipid-binding domain, CaLB)"/>
    <property type="match status" value="1"/>
</dbReference>
<dbReference type="GO" id="GO:0005509">
    <property type="term" value="F:calcium ion binding"/>
    <property type="evidence" value="ECO:0007669"/>
    <property type="project" value="TreeGrafter"/>
</dbReference>
<dbReference type="EMBL" id="JAIQCJ010000738">
    <property type="protein sequence ID" value="KAJ8794773.1"/>
    <property type="molecule type" value="Genomic_DNA"/>
</dbReference>
<dbReference type="GO" id="GO:0008429">
    <property type="term" value="F:phosphatidylethanolamine binding"/>
    <property type="evidence" value="ECO:0007669"/>
    <property type="project" value="TreeGrafter"/>
</dbReference>
<dbReference type="PANTHER" id="PTHR45761">
    <property type="entry name" value="EXTENDED SYNAPTOTAGMIN-LIKE PROTEIN 2, ISOFORM C"/>
    <property type="match status" value="1"/>
</dbReference>
<name>A0AB34HUJ5_ESCRO</name>
<dbReference type="AlphaFoldDB" id="A0AB34HUJ5"/>
<accession>A0AB34HUJ5</accession>
<comment type="caution">
    <text evidence="3">The sequence shown here is derived from an EMBL/GenBank/DDBJ whole genome shotgun (WGS) entry which is preliminary data.</text>
</comment>
<evidence type="ECO:0000313" key="4">
    <source>
        <dbReference type="Proteomes" id="UP001159641"/>
    </source>
</evidence>
<dbReference type="InterPro" id="IPR035892">
    <property type="entry name" value="C2_domain_sf"/>
</dbReference>
<proteinExistence type="predicted"/>
<dbReference type="Proteomes" id="UP001159641">
    <property type="component" value="Unassembled WGS sequence"/>
</dbReference>
<feature type="region of interest" description="Disordered" evidence="1">
    <location>
        <begin position="1"/>
        <end position="20"/>
    </location>
</feature>
<evidence type="ECO:0000256" key="1">
    <source>
        <dbReference type="SAM" id="MobiDB-lite"/>
    </source>
</evidence>
<evidence type="ECO:0000313" key="3">
    <source>
        <dbReference type="EMBL" id="KAJ8794773.1"/>
    </source>
</evidence>
<sequence length="117" mass="13486">MLLLPDKNQGTKRKTSQKKRTLNPEFNERFEWELPLDEAFRRKLDVSVKSSSSFMSRERELLGKVQLDLAEIDLSQGAVQWYDLMDDKDTRSSQEPKITSLTALSPCLTSRCITTSM</sequence>
<evidence type="ECO:0000259" key="2">
    <source>
        <dbReference type="PROSITE" id="PS50004"/>
    </source>
</evidence>
<dbReference type="GO" id="GO:0005544">
    <property type="term" value="F:calcium-dependent phospholipid binding"/>
    <property type="evidence" value="ECO:0007669"/>
    <property type="project" value="TreeGrafter"/>
</dbReference>
<dbReference type="GO" id="GO:0035091">
    <property type="term" value="F:phosphatidylinositol binding"/>
    <property type="evidence" value="ECO:0007669"/>
    <property type="project" value="TreeGrafter"/>
</dbReference>
<protein>
    <recommendedName>
        <fullName evidence="2">C2 domain-containing protein</fullName>
    </recommendedName>
</protein>
<dbReference type="PANTHER" id="PTHR45761:SF3">
    <property type="entry name" value="EXTENDED SYNAPTOTAGMIN-1"/>
    <property type="match status" value="1"/>
</dbReference>
<dbReference type="PROSITE" id="PS50004">
    <property type="entry name" value="C2"/>
    <property type="match status" value="1"/>
</dbReference>
<dbReference type="InterPro" id="IPR051634">
    <property type="entry name" value="Extended_Synaptotagmin"/>
</dbReference>
<keyword evidence="4" id="KW-1185">Reference proteome</keyword>
<feature type="compositionally biased region" description="Basic residues" evidence="1">
    <location>
        <begin position="10"/>
        <end position="20"/>
    </location>
</feature>
<dbReference type="InterPro" id="IPR000008">
    <property type="entry name" value="C2_dom"/>
</dbReference>
<dbReference type="Gene3D" id="2.60.40.150">
    <property type="entry name" value="C2 domain"/>
    <property type="match status" value="1"/>
</dbReference>